<evidence type="ECO:0000259" key="6">
    <source>
        <dbReference type="Pfam" id="PF07282"/>
    </source>
</evidence>
<accession>W8T966</accession>
<dbReference type="PATRIC" id="fig|1286171.3.peg.2123"/>
<keyword evidence="3" id="KW-0238">DNA-binding</keyword>
<evidence type="ECO:0000256" key="2">
    <source>
        <dbReference type="ARBA" id="ARBA00022578"/>
    </source>
</evidence>
<evidence type="ECO:0000256" key="1">
    <source>
        <dbReference type="ARBA" id="ARBA00008761"/>
    </source>
</evidence>
<protein>
    <submittedName>
        <fullName evidence="7">Transposase, IS605 OrfB family</fullName>
    </submittedName>
</protein>
<gene>
    <name evidence="7" type="ORF">EAL2_c21740</name>
</gene>
<name>W8T966_PEPAC</name>
<dbReference type="Pfam" id="PF07282">
    <property type="entry name" value="Cas12f1-like_TNB"/>
    <property type="match status" value="1"/>
</dbReference>
<evidence type="ECO:0000256" key="4">
    <source>
        <dbReference type="ARBA" id="ARBA00023172"/>
    </source>
</evidence>
<sequence>MIRCHKTNFYATKTDTDRLFACNRLSAEIWNACLLSAKDYSLANEGKWIGKSQLQAEMKGRFLLHSQSVQAVCHKYLFARDSARAARLKGYKAKYPYKTKKNYNTKWVDKAFKVFLNGKIELSMGTFDGKRQKPITIWCKDVPKGDIKEIELVYDRGLMVSMSYDDYAAEAKASGTSRVAVDLGEIHSIAAFCENGESLIVTGRKLRSIHRLRNKKLAELQRLMSRCKKGSRQWRRYNKAKQYILSKSEKQLKDALHKSSRKFADWCLANAVGEVAVGKVEGVQRNAKGKLRKKESQKLSNWAFDRLQKYMEYKLKALGVAMSKIDESYTTQTCPVCGKRKKTSGRIYKCKCSYSCHRDIHGARNILSKHINSGWITYVADIENTTYLRIA</sequence>
<dbReference type="KEGG" id="eac:EAL2_c21740"/>
<organism evidence="7 8">
    <name type="scientific">Peptoclostridium acidaminophilum DSM 3953</name>
    <dbReference type="NCBI Taxonomy" id="1286171"/>
    <lineage>
        <taxon>Bacteria</taxon>
        <taxon>Bacillati</taxon>
        <taxon>Bacillota</taxon>
        <taxon>Clostridia</taxon>
        <taxon>Peptostreptococcales</taxon>
        <taxon>Peptoclostridiaceae</taxon>
        <taxon>Peptoclostridium</taxon>
    </lineage>
</organism>
<dbReference type="AlphaFoldDB" id="W8T966"/>
<evidence type="ECO:0000256" key="3">
    <source>
        <dbReference type="ARBA" id="ARBA00023125"/>
    </source>
</evidence>
<dbReference type="HOGENOM" id="CLU_032903_16_5_9"/>
<proteinExistence type="inferred from homology"/>
<dbReference type="Pfam" id="PF01385">
    <property type="entry name" value="OrfB_IS605"/>
    <property type="match status" value="1"/>
</dbReference>
<dbReference type="NCBIfam" id="TIGR01766">
    <property type="entry name" value="IS200/IS605 family accessory protein TnpB-like domain"/>
    <property type="match status" value="1"/>
</dbReference>
<evidence type="ECO:0000313" key="7">
    <source>
        <dbReference type="EMBL" id="AHM57455.1"/>
    </source>
</evidence>
<dbReference type="NCBIfam" id="NF040570">
    <property type="entry name" value="guided_TnpB"/>
    <property type="match status" value="1"/>
</dbReference>
<dbReference type="eggNOG" id="COG0675">
    <property type="taxonomic scope" value="Bacteria"/>
</dbReference>
<dbReference type="Proteomes" id="UP000019591">
    <property type="component" value="Chromosome"/>
</dbReference>
<evidence type="ECO:0000259" key="5">
    <source>
        <dbReference type="Pfam" id="PF01385"/>
    </source>
</evidence>
<keyword evidence="8" id="KW-1185">Reference proteome</keyword>
<dbReference type="InterPro" id="IPR010095">
    <property type="entry name" value="Cas12f1-like_TNB"/>
</dbReference>
<keyword evidence="2" id="KW-0815">Transposition</keyword>
<keyword evidence="4" id="KW-0233">DNA recombination</keyword>
<reference evidence="7 8" key="1">
    <citation type="journal article" date="2014" name="Genome Announc.">
        <title>Complete Genome Sequence of Amino Acid-Utilizing Eubacterium acidaminophilum al-2 (DSM 3953).</title>
        <authorList>
            <person name="Poehlein A."/>
            <person name="Andreesen J.R."/>
            <person name="Daniel R."/>
        </authorList>
    </citation>
    <scope>NUCLEOTIDE SEQUENCE [LARGE SCALE GENOMIC DNA]</scope>
    <source>
        <strain evidence="7 8">DSM 3953</strain>
    </source>
</reference>
<dbReference type="EMBL" id="CP007452">
    <property type="protein sequence ID" value="AHM57455.1"/>
    <property type="molecule type" value="Genomic_DNA"/>
</dbReference>
<dbReference type="GO" id="GO:0032196">
    <property type="term" value="P:transposition"/>
    <property type="evidence" value="ECO:0007669"/>
    <property type="project" value="UniProtKB-KW"/>
</dbReference>
<feature type="domain" description="Cas12f1-like TNB" evidence="6">
    <location>
        <begin position="304"/>
        <end position="366"/>
    </location>
</feature>
<feature type="domain" description="Probable transposase IS891/IS1136/IS1341" evidence="5">
    <location>
        <begin position="170"/>
        <end position="282"/>
    </location>
</feature>
<dbReference type="OrthoDB" id="4278026at2"/>
<comment type="similarity">
    <text evidence="1">In the C-terminal section; belongs to the transposase 35 family.</text>
</comment>
<dbReference type="GO" id="GO:0003677">
    <property type="term" value="F:DNA binding"/>
    <property type="evidence" value="ECO:0007669"/>
    <property type="project" value="UniProtKB-KW"/>
</dbReference>
<evidence type="ECO:0000313" key="8">
    <source>
        <dbReference type="Proteomes" id="UP000019591"/>
    </source>
</evidence>
<dbReference type="RefSeq" id="WP_025436378.1">
    <property type="nucleotide sequence ID" value="NZ_CP007452.1"/>
</dbReference>
<dbReference type="STRING" id="1286171.EAL2_c21740"/>
<dbReference type="InterPro" id="IPR001959">
    <property type="entry name" value="Transposase"/>
</dbReference>
<dbReference type="GO" id="GO:0006310">
    <property type="term" value="P:DNA recombination"/>
    <property type="evidence" value="ECO:0007669"/>
    <property type="project" value="UniProtKB-KW"/>
</dbReference>